<sequence length="645" mass="74280">MGKVIIIKIIKENEQPPSGKIVVETDKINLSDFRKKLEDDDKINDKLLFSQKFVDTNKTEFVEISRGNEDDFVLKDIIENDSNNIYLVNNTTYWNFLNKLYKLDRGLISVEGIKRADDRAFILQSAKIIDIKGGVDDQKEMKQYISFISDSNMRSSDENVSLSESNRIYKKAYFEIDKLKANKTFIEDVNDAVKELDNGSIKKFEEITKKYGQSIPTKIIFGGRIENEFKLNYCRNWNCMKFQEQESIFHFVDASLREKIYSFFEKKILYSVITIEKDNNVGNVDVEENIDDNYKTKILKLPSKVSETISNNVDCSIFATVVGLNDYYHCQILTSPDKEPELMIHCLKERRTDRKILIGWIVIGYNIDLKSNFSKNKENNNMKLNVLRKDYMPYDESNNKMFELVDFSDCHCVGIPIVDKKDSLIGHYFSNDYKELHTFSYSLREKRSVKLPKFSFNVLVIPKNDPTFEKQISIKKMDCNIVTVDNNEFKIFPKFVSLCLNKSEQILLKQRLAQIEVKFLDNKDSSRISARDLKCSFFIPFKRDGLASDILDTLKKYYANSQGKSKDARLNEVLSNVSNGASQIIKSGNEVLSNVSNGFVGGVSQIKSELMSMINITPVKDDNKATSAPPVENKNNNTTRTTRGE</sequence>
<dbReference type="Proteomes" id="UP000615446">
    <property type="component" value="Unassembled WGS sequence"/>
</dbReference>
<evidence type="ECO:0000259" key="2">
    <source>
        <dbReference type="Pfam" id="PF24209"/>
    </source>
</evidence>
<protein>
    <recommendedName>
        <fullName evidence="2">DUF7431 domain-containing protein</fullName>
    </recommendedName>
</protein>
<evidence type="ECO:0000256" key="1">
    <source>
        <dbReference type="SAM" id="MobiDB-lite"/>
    </source>
</evidence>
<proteinExistence type="predicted"/>
<name>A0A2Z6RVT0_9GLOM</name>
<accession>A0A2Z6RVT0</accession>
<dbReference type="EMBL" id="BEXD01001868">
    <property type="protein sequence ID" value="GBB96068.1"/>
    <property type="molecule type" value="Genomic_DNA"/>
</dbReference>
<gene>
    <name evidence="4" type="ORF">RCL2_001196900</name>
    <name evidence="3" type="ORF">RclHR1_02680002</name>
</gene>
<dbReference type="InterPro" id="IPR055854">
    <property type="entry name" value="DUF7431"/>
</dbReference>
<dbReference type="Pfam" id="PF24209">
    <property type="entry name" value="DUF7431"/>
    <property type="match status" value="1"/>
</dbReference>
<dbReference type="AlphaFoldDB" id="A0A2Z6RVT0"/>
<evidence type="ECO:0000313" key="4">
    <source>
        <dbReference type="EMBL" id="GES84878.1"/>
    </source>
</evidence>
<reference evidence="4" key="2">
    <citation type="submission" date="2019-10" db="EMBL/GenBank/DDBJ databases">
        <title>Conservation and host-specific expression of non-tandemly repeated heterogenous ribosome RNA gene in arbuscular mycorrhizal fungi.</title>
        <authorList>
            <person name="Maeda T."/>
            <person name="Kobayashi Y."/>
            <person name="Nakagawa T."/>
            <person name="Ezawa T."/>
            <person name="Yamaguchi K."/>
            <person name="Bino T."/>
            <person name="Nishimoto Y."/>
            <person name="Shigenobu S."/>
            <person name="Kawaguchi M."/>
        </authorList>
    </citation>
    <scope>NUCLEOTIDE SEQUENCE</scope>
    <source>
        <strain evidence="4">HR1</strain>
    </source>
</reference>
<dbReference type="OrthoDB" id="2417785at2759"/>
<evidence type="ECO:0000313" key="3">
    <source>
        <dbReference type="EMBL" id="GBB96068.1"/>
    </source>
</evidence>
<dbReference type="Proteomes" id="UP000247702">
    <property type="component" value="Unassembled WGS sequence"/>
</dbReference>
<feature type="domain" description="DUF7431" evidence="2">
    <location>
        <begin position="289"/>
        <end position="522"/>
    </location>
</feature>
<evidence type="ECO:0000313" key="5">
    <source>
        <dbReference type="Proteomes" id="UP000247702"/>
    </source>
</evidence>
<feature type="region of interest" description="Disordered" evidence="1">
    <location>
        <begin position="620"/>
        <end position="645"/>
    </location>
</feature>
<feature type="compositionally biased region" description="Low complexity" evidence="1">
    <location>
        <begin position="633"/>
        <end position="645"/>
    </location>
</feature>
<dbReference type="EMBL" id="BLAL01000086">
    <property type="protein sequence ID" value="GES84878.1"/>
    <property type="molecule type" value="Genomic_DNA"/>
</dbReference>
<comment type="caution">
    <text evidence="3">The sequence shown here is derived from an EMBL/GenBank/DDBJ whole genome shotgun (WGS) entry which is preliminary data.</text>
</comment>
<keyword evidence="5" id="KW-1185">Reference proteome</keyword>
<reference evidence="3 5" key="1">
    <citation type="submission" date="2017-11" db="EMBL/GenBank/DDBJ databases">
        <title>The genome of Rhizophagus clarus HR1 reveals common genetic basis of auxotrophy among arbuscular mycorrhizal fungi.</title>
        <authorList>
            <person name="Kobayashi Y."/>
        </authorList>
    </citation>
    <scope>NUCLEOTIDE SEQUENCE [LARGE SCALE GENOMIC DNA]</scope>
    <source>
        <strain evidence="3 5">HR1</strain>
    </source>
</reference>
<organism evidence="3 5">
    <name type="scientific">Rhizophagus clarus</name>
    <dbReference type="NCBI Taxonomy" id="94130"/>
    <lineage>
        <taxon>Eukaryota</taxon>
        <taxon>Fungi</taxon>
        <taxon>Fungi incertae sedis</taxon>
        <taxon>Mucoromycota</taxon>
        <taxon>Glomeromycotina</taxon>
        <taxon>Glomeromycetes</taxon>
        <taxon>Glomerales</taxon>
        <taxon>Glomeraceae</taxon>
        <taxon>Rhizophagus</taxon>
    </lineage>
</organism>